<accession>A0ACB0YYL7</accession>
<reference evidence="1" key="1">
    <citation type="submission" date="2023-11" db="EMBL/GenBank/DDBJ databases">
        <authorList>
            <person name="Poullet M."/>
        </authorList>
    </citation>
    <scope>NUCLEOTIDE SEQUENCE</scope>
    <source>
        <strain evidence="1">E1834</strain>
    </source>
</reference>
<evidence type="ECO:0000313" key="1">
    <source>
        <dbReference type="EMBL" id="CAK5067887.1"/>
    </source>
</evidence>
<name>A0ACB0YYL7_MELEN</name>
<dbReference type="Proteomes" id="UP001497535">
    <property type="component" value="Unassembled WGS sequence"/>
</dbReference>
<proteinExistence type="predicted"/>
<protein>
    <submittedName>
        <fullName evidence="1">Uncharacterized protein</fullName>
    </submittedName>
</protein>
<gene>
    <name evidence="1" type="ORF">MENTE1834_LOCUS17964</name>
</gene>
<evidence type="ECO:0000313" key="2">
    <source>
        <dbReference type="Proteomes" id="UP001497535"/>
    </source>
</evidence>
<organism evidence="1 2">
    <name type="scientific">Meloidogyne enterolobii</name>
    <name type="common">Root-knot nematode worm</name>
    <name type="synonym">Meloidogyne mayaguensis</name>
    <dbReference type="NCBI Taxonomy" id="390850"/>
    <lineage>
        <taxon>Eukaryota</taxon>
        <taxon>Metazoa</taxon>
        <taxon>Ecdysozoa</taxon>
        <taxon>Nematoda</taxon>
        <taxon>Chromadorea</taxon>
        <taxon>Rhabditida</taxon>
        <taxon>Tylenchina</taxon>
        <taxon>Tylenchomorpha</taxon>
        <taxon>Tylenchoidea</taxon>
        <taxon>Meloidogynidae</taxon>
        <taxon>Meloidogyninae</taxon>
        <taxon>Meloidogyne</taxon>
    </lineage>
</organism>
<keyword evidence="2" id="KW-1185">Reference proteome</keyword>
<dbReference type="EMBL" id="CAVMJV010000020">
    <property type="protein sequence ID" value="CAK5067887.1"/>
    <property type="molecule type" value="Genomic_DNA"/>
</dbReference>
<sequence length="51" mass="5682">MCDNSQMGNPTKIKDAKKAEWLGIIIIKKGKGILEVHSDILPEGLVKMKNF</sequence>
<comment type="caution">
    <text evidence="1">The sequence shown here is derived from an EMBL/GenBank/DDBJ whole genome shotgun (WGS) entry which is preliminary data.</text>
</comment>